<dbReference type="InterPro" id="IPR020846">
    <property type="entry name" value="MFS_dom"/>
</dbReference>
<dbReference type="InterPro" id="IPR011701">
    <property type="entry name" value="MFS"/>
</dbReference>
<dbReference type="PROSITE" id="PS50850">
    <property type="entry name" value="MFS"/>
    <property type="match status" value="1"/>
</dbReference>
<feature type="transmembrane region" description="Helical" evidence="6">
    <location>
        <begin position="22"/>
        <end position="40"/>
    </location>
</feature>
<dbReference type="EMBL" id="JBBNAW010000006">
    <property type="protein sequence ID" value="MEK2609479.1"/>
    <property type="molecule type" value="Genomic_DNA"/>
</dbReference>
<evidence type="ECO:0000256" key="1">
    <source>
        <dbReference type="ARBA" id="ARBA00004141"/>
    </source>
</evidence>
<evidence type="ECO:0000313" key="8">
    <source>
        <dbReference type="EMBL" id="MEK2609479.1"/>
    </source>
</evidence>
<dbReference type="RefSeq" id="WP_186698039.1">
    <property type="nucleotide sequence ID" value="NZ_CP177041.1"/>
</dbReference>
<feature type="transmembrane region" description="Helical" evidence="6">
    <location>
        <begin position="253"/>
        <end position="275"/>
    </location>
</feature>
<organism evidence="8 9">
    <name type="scientific">Pseudomonas shirazensis</name>
    <dbReference type="NCBI Taxonomy" id="2745494"/>
    <lineage>
        <taxon>Bacteria</taxon>
        <taxon>Pseudomonadati</taxon>
        <taxon>Pseudomonadota</taxon>
        <taxon>Gammaproteobacteria</taxon>
        <taxon>Pseudomonadales</taxon>
        <taxon>Pseudomonadaceae</taxon>
        <taxon>Pseudomonas</taxon>
    </lineage>
</organism>
<feature type="transmembrane region" description="Helical" evidence="6">
    <location>
        <begin position="320"/>
        <end position="339"/>
    </location>
</feature>
<feature type="transmembrane region" description="Helical" evidence="6">
    <location>
        <begin position="150"/>
        <end position="173"/>
    </location>
</feature>
<keyword evidence="9" id="KW-1185">Reference proteome</keyword>
<dbReference type="Pfam" id="PF07690">
    <property type="entry name" value="MFS_1"/>
    <property type="match status" value="1"/>
</dbReference>
<dbReference type="PANTHER" id="PTHR43791:SF36">
    <property type="entry name" value="TRANSPORTER, PUTATIVE (AFU_ORTHOLOGUE AFUA_6G08340)-RELATED"/>
    <property type="match status" value="1"/>
</dbReference>
<feature type="domain" description="Major facilitator superfamily (MFS) profile" evidence="7">
    <location>
        <begin position="26"/>
        <end position="435"/>
    </location>
</feature>
<feature type="transmembrane region" description="Helical" evidence="6">
    <location>
        <begin position="185"/>
        <end position="205"/>
    </location>
</feature>
<feature type="transmembrane region" description="Helical" evidence="6">
    <location>
        <begin position="345"/>
        <end position="365"/>
    </location>
</feature>
<evidence type="ECO:0000256" key="3">
    <source>
        <dbReference type="ARBA" id="ARBA00022692"/>
    </source>
</evidence>
<reference evidence="8 9" key="1">
    <citation type="submission" date="2024-03" db="EMBL/GenBank/DDBJ databases">
        <title>Screening, Identification and Application of a Plant Lactobacillus Strain.</title>
        <authorList>
            <person name="Li Y.L."/>
        </authorList>
    </citation>
    <scope>NUCLEOTIDE SEQUENCE [LARGE SCALE GENOMIC DNA]</scope>
    <source>
        <strain evidence="8 9">JDB</strain>
    </source>
</reference>
<feature type="transmembrane region" description="Helical" evidence="6">
    <location>
        <begin position="92"/>
        <end position="111"/>
    </location>
</feature>
<sequence length="442" mass="47841">MAHSSAPDQGHDSTRNALYRRITLRLIPFIFICYLFNYLDRVNVGFAKLQMLDALKFSETVYGLGAGIFFIGYVLCGLPSNLALNRFGPRRWIALMMIAWGSLSTCLMFVTTPTEFYALRLLTGAAEAGFFPGVVLYLSRWFPADRRGRIMALFMSAIPVSGLLGGPFSGWILQHFAAGQHGLAGWQWMFLIQGLPTVVLGVLAIKLLSDGYQKAPWLSPAERQIIETDLTADAARKPVSSGDSVLSVLTNPLIWTFGFIYFCIQSGVYAINFWLPSIIKSMGFDNPLLIGWLSAIPYLLAGLFMILVGRSADLRNERRWHLVVPMLMGAIGLLIAVNFAGNPPIAILGLSIATMGALTGLPMFWPMPTALLSAATAVAGLAIINSVGQMAGFLSPYLVGFIKDQTGSTDAALYSLAGLIVIGSLVALRVTRAGALSSARAD</sequence>
<evidence type="ECO:0000313" key="9">
    <source>
        <dbReference type="Proteomes" id="UP001386972"/>
    </source>
</evidence>
<keyword evidence="3 6" id="KW-0812">Transmembrane</keyword>
<dbReference type="Proteomes" id="UP001386972">
    <property type="component" value="Unassembled WGS sequence"/>
</dbReference>
<keyword evidence="4 6" id="KW-1133">Transmembrane helix</keyword>
<name>A0ABU8ZYX5_9PSED</name>
<dbReference type="SUPFAM" id="SSF103473">
    <property type="entry name" value="MFS general substrate transporter"/>
    <property type="match status" value="1"/>
</dbReference>
<evidence type="ECO:0000256" key="6">
    <source>
        <dbReference type="SAM" id="Phobius"/>
    </source>
</evidence>
<accession>A0ABU8ZYX5</accession>
<dbReference type="PANTHER" id="PTHR43791">
    <property type="entry name" value="PERMEASE-RELATED"/>
    <property type="match status" value="1"/>
</dbReference>
<comment type="subcellular location">
    <subcellularLocation>
        <location evidence="1">Membrane</location>
        <topology evidence="1">Multi-pass membrane protein</topology>
    </subcellularLocation>
</comment>
<comment type="caution">
    <text evidence="8">The sequence shown here is derived from an EMBL/GenBank/DDBJ whole genome shotgun (WGS) entry which is preliminary data.</text>
</comment>
<protein>
    <submittedName>
        <fullName evidence="8">MFS transporter</fullName>
    </submittedName>
</protein>
<keyword evidence="2" id="KW-0813">Transport</keyword>
<evidence type="ECO:0000256" key="2">
    <source>
        <dbReference type="ARBA" id="ARBA00022448"/>
    </source>
</evidence>
<keyword evidence="5 6" id="KW-0472">Membrane</keyword>
<dbReference type="Gene3D" id="1.20.1250.20">
    <property type="entry name" value="MFS general substrate transporter like domains"/>
    <property type="match status" value="2"/>
</dbReference>
<proteinExistence type="predicted"/>
<feature type="transmembrane region" description="Helical" evidence="6">
    <location>
        <begin position="287"/>
        <end position="308"/>
    </location>
</feature>
<feature type="transmembrane region" description="Helical" evidence="6">
    <location>
        <begin position="377"/>
        <end position="399"/>
    </location>
</feature>
<gene>
    <name evidence="8" type="ORF">WLF18_10245</name>
</gene>
<feature type="transmembrane region" description="Helical" evidence="6">
    <location>
        <begin position="117"/>
        <end position="138"/>
    </location>
</feature>
<feature type="transmembrane region" description="Helical" evidence="6">
    <location>
        <begin position="411"/>
        <end position="430"/>
    </location>
</feature>
<evidence type="ECO:0000256" key="4">
    <source>
        <dbReference type="ARBA" id="ARBA00022989"/>
    </source>
</evidence>
<evidence type="ECO:0000259" key="7">
    <source>
        <dbReference type="PROSITE" id="PS50850"/>
    </source>
</evidence>
<evidence type="ECO:0000256" key="5">
    <source>
        <dbReference type="ARBA" id="ARBA00023136"/>
    </source>
</evidence>
<feature type="transmembrane region" description="Helical" evidence="6">
    <location>
        <begin position="60"/>
        <end position="80"/>
    </location>
</feature>
<dbReference type="CDD" id="cd17319">
    <property type="entry name" value="MFS_ExuT_GudP_like"/>
    <property type="match status" value="1"/>
</dbReference>
<dbReference type="InterPro" id="IPR036259">
    <property type="entry name" value="MFS_trans_sf"/>
</dbReference>